<comment type="caution">
    <text evidence="1">The sequence shown here is derived from an EMBL/GenBank/DDBJ whole genome shotgun (WGS) entry which is preliminary data.</text>
</comment>
<protein>
    <submittedName>
        <fullName evidence="1">Uncharacterized protein</fullName>
    </submittedName>
</protein>
<evidence type="ECO:0000313" key="1">
    <source>
        <dbReference type="EMBL" id="CCI43627.1"/>
    </source>
</evidence>
<organism evidence="1 2">
    <name type="scientific">Albugo candida</name>
    <dbReference type="NCBI Taxonomy" id="65357"/>
    <lineage>
        <taxon>Eukaryota</taxon>
        <taxon>Sar</taxon>
        <taxon>Stramenopiles</taxon>
        <taxon>Oomycota</taxon>
        <taxon>Peronosporomycetes</taxon>
        <taxon>Albuginales</taxon>
        <taxon>Albuginaceae</taxon>
        <taxon>Albugo</taxon>
    </lineage>
</organism>
<keyword evidence="2" id="KW-1185">Reference proteome</keyword>
<name>A0A024GBB4_9STRA</name>
<sequence>MIQQAWIRPTFQVSPNREYRYFRNLTRKNPSTNDITFHDKIHVCDHTRIISYLHTRNILQNRIVPKRYDCLYIAHNRQRIRFCCFDSVESIDTDRDCVQLGGAACDTICDRYITCQCYLPLSDAYGFLSSAYQIRNKCARWK</sequence>
<evidence type="ECO:0000313" key="2">
    <source>
        <dbReference type="Proteomes" id="UP000053237"/>
    </source>
</evidence>
<dbReference type="InParanoid" id="A0A024GBB4"/>
<dbReference type="AlphaFoldDB" id="A0A024GBB4"/>
<proteinExistence type="predicted"/>
<gene>
    <name evidence="1" type="ORF">BN9_044110</name>
</gene>
<accession>A0A024GBB4</accession>
<dbReference type="EMBL" id="CAIX01000052">
    <property type="protein sequence ID" value="CCI43627.1"/>
    <property type="molecule type" value="Genomic_DNA"/>
</dbReference>
<reference evidence="1 2" key="1">
    <citation type="submission" date="2012-05" db="EMBL/GenBank/DDBJ databases">
        <title>Recombination and specialization in a pathogen metapopulation.</title>
        <authorList>
            <person name="Gardiner A."/>
            <person name="Kemen E."/>
            <person name="Schultz-Larsen T."/>
            <person name="MacLean D."/>
            <person name="Van Oosterhout C."/>
            <person name="Jones J.D.G."/>
        </authorList>
    </citation>
    <scope>NUCLEOTIDE SEQUENCE [LARGE SCALE GENOMIC DNA]</scope>
    <source>
        <strain evidence="1 2">Ac Nc2</strain>
    </source>
</reference>
<dbReference type="Proteomes" id="UP000053237">
    <property type="component" value="Unassembled WGS sequence"/>
</dbReference>